<dbReference type="InterPro" id="IPR006724">
    <property type="entry name" value="Phage_TTP"/>
</dbReference>
<name>A0AAW4X4P9_LIMRT</name>
<sequence>MASIGLKMVYVGIKDNNGATIVDPTKGLSDKGVYPIDTNKDHQNLGTKTANITALSGNPVKITGNNEVVDVTNPPSSPQVAFDMNAINPQVREKLLGRKANGFGGYVDGDKPVDCGVIIESQQPVTMKSVFFCFGRGNFNETTHNIGTDTDTAETRDDDTLTFTSLGYNGFGGKPFMIFYESDPDFDKQKMMDLVFPGQQLVTADHDGTQDSSLHGGTVEAPHGSSDVGGQGNH</sequence>
<accession>A0AAW4X4P9</accession>
<evidence type="ECO:0000313" key="2">
    <source>
        <dbReference type="EMBL" id="MCC4477382.1"/>
    </source>
</evidence>
<dbReference type="Pfam" id="PF04630">
    <property type="entry name" value="Phage_TTP_1"/>
    <property type="match status" value="1"/>
</dbReference>
<feature type="region of interest" description="Disordered" evidence="1">
    <location>
        <begin position="204"/>
        <end position="234"/>
    </location>
</feature>
<evidence type="ECO:0000313" key="3">
    <source>
        <dbReference type="Proteomes" id="UP001198026"/>
    </source>
</evidence>
<protein>
    <submittedName>
        <fullName evidence="2">Phage tail protein</fullName>
    </submittedName>
</protein>
<comment type="caution">
    <text evidence="2">The sequence shown here is derived from an EMBL/GenBank/DDBJ whole genome shotgun (WGS) entry which is preliminary data.</text>
</comment>
<dbReference type="RefSeq" id="WP_003666028.1">
    <property type="nucleotide sequence ID" value="NZ_JAJGVW010000133.1"/>
</dbReference>
<dbReference type="EMBL" id="JAJGWB010000114">
    <property type="protein sequence ID" value="MCC4477382.1"/>
    <property type="molecule type" value="Genomic_DNA"/>
</dbReference>
<gene>
    <name evidence="2" type="ORF">LMB76_04005</name>
</gene>
<organism evidence="2 3">
    <name type="scientific">Limosilactobacillus reuteri</name>
    <name type="common">Lactobacillus reuteri</name>
    <dbReference type="NCBI Taxonomy" id="1598"/>
    <lineage>
        <taxon>Bacteria</taxon>
        <taxon>Bacillati</taxon>
        <taxon>Bacillota</taxon>
        <taxon>Bacilli</taxon>
        <taxon>Lactobacillales</taxon>
        <taxon>Lactobacillaceae</taxon>
        <taxon>Limosilactobacillus</taxon>
    </lineage>
</organism>
<proteinExistence type="predicted"/>
<dbReference type="Proteomes" id="UP001198026">
    <property type="component" value="Unassembled WGS sequence"/>
</dbReference>
<reference evidence="2" key="1">
    <citation type="submission" date="2021-10" db="EMBL/GenBank/DDBJ databases">
        <title>Evolutionary history and lifestyle of the vertebrate symbiont Limosilactobacillus reuteri.</title>
        <authorList>
            <person name="Zheng J."/>
            <person name="Li F."/>
            <person name="Gaenzle M."/>
            <person name="Walter J."/>
        </authorList>
    </citation>
    <scope>NUCLEOTIDE SEQUENCE</scope>
    <source>
        <strain evidence="2">GQ_1_3_1</strain>
    </source>
</reference>
<dbReference type="AlphaFoldDB" id="A0AAW4X4P9"/>
<evidence type="ECO:0000256" key="1">
    <source>
        <dbReference type="SAM" id="MobiDB-lite"/>
    </source>
</evidence>